<keyword evidence="2" id="KW-1185">Reference proteome</keyword>
<accession>A0A8C9ZIS3</accession>
<organism evidence="1 2">
    <name type="scientific">Sander lucioperca</name>
    <name type="common">Pike-perch</name>
    <name type="synonym">Perca lucioperca</name>
    <dbReference type="NCBI Taxonomy" id="283035"/>
    <lineage>
        <taxon>Eukaryota</taxon>
        <taxon>Metazoa</taxon>
        <taxon>Chordata</taxon>
        <taxon>Craniata</taxon>
        <taxon>Vertebrata</taxon>
        <taxon>Euteleostomi</taxon>
        <taxon>Actinopterygii</taxon>
        <taxon>Neopterygii</taxon>
        <taxon>Teleostei</taxon>
        <taxon>Neoteleostei</taxon>
        <taxon>Acanthomorphata</taxon>
        <taxon>Eupercaria</taxon>
        <taxon>Perciformes</taxon>
        <taxon>Percoidei</taxon>
        <taxon>Percidae</taxon>
        <taxon>Luciopercinae</taxon>
        <taxon>Sander</taxon>
    </lineage>
</organism>
<evidence type="ECO:0008006" key="3">
    <source>
        <dbReference type="Google" id="ProtNLM"/>
    </source>
</evidence>
<name>A0A8C9ZIS3_SANLU</name>
<dbReference type="PANTHER" id="PTHR34153">
    <property type="entry name" value="SI:CH211-262H13.3-RELATED-RELATED"/>
    <property type="match status" value="1"/>
</dbReference>
<reference evidence="1" key="1">
    <citation type="submission" date="2025-08" db="UniProtKB">
        <authorList>
            <consortium name="Ensembl"/>
        </authorList>
    </citation>
    <scope>IDENTIFICATION</scope>
</reference>
<dbReference type="Proteomes" id="UP000694568">
    <property type="component" value="Unplaced"/>
</dbReference>
<dbReference type="PANTHER" id="PTHR34153:SF2">
    <property type="entry name" value="SI:CH211-262H13.3-RELATED"/>
    <property type="match status" value="1"/>
</dbReference>
<dbReference type="AlphaFoldDB" id="A0A8C9ZIS3"/>
<protein>
    <recommendedName>
        <fullName evidence="3">DUF4806 domain-containing protein</fullName>
    </recommendedName>
</protein>
<dbReference type="Ensembl" id="ENSSLUT00000040364.1">
    <property type="protein sequence ID" value="ENSSLUP00000039097.1"/>
    <property type="gene ID" value="ENSSLUG00000017486.1"/>
</dbReference>
<sequence>MFHIVIFESTNEVEVVPAIWVKDNTCMWPPYKHDEIVKAVRSQEPTGPHWIPYKVRKILTTYEEARVKLPEAERFTDLTDSEDSPKRKRRRLLHAYNVYTYLYYIDTISSNVFALAVIRTILTNQEVIKEQMGILVKLVYDLKGTAEESSSLPLETFPMASLHDLQVLEGQLQDQEFKKNLVIGGTAVKDTVWRMMGFLLTNQVARQLNWKGVNGKGAFKTLTLKGVINEAVRRNRLTATSTDQEVEQWVKRWLHLAGDRDGGRRARQRATNNLV</sequence>
<evidence type="ECO:0000313" key="1">
    <source>
        <dbReference type="Ensembl" id="ENSSLUP00000039097.1"/>
    </source>
</evidence>
<reference evidence="1" key="2">
    <citation type="submission" date="2025-09" db="UniProtKB">
        <authorList>
            <consortium name="Ensembl"/>
        </authorList>
    </citation>
    <scope>IDENTIFICATION</scope>
</reference>
<proteinExistence type="predicted"/>
<evidence type="ECO:0000313" key="2">
    <source>
        <dbReference type="Proteomes" id="UP000694568"/>
    </source>
</evidence>
<dbReference type="GeneTree" id="ENSGT01060000248712"/>